<dbReference type="OrthoDB" id="10471751at2759"/>
<sequence length="134" mass="14486">MRFFASSSLKANDAISSAADGGPGSRRGLPGRCMLAGQGKLPSSGANDRHSGYERERTGPPVSPAKRSELANPVDEVNFLHGPEGKDSIFQSPVSRHPESKVQSEARPVQGLVEGWPAGMFSHSKILWWRLTEF</sequence>
<feature type="compositionally biased region" description="Basic and acidic residues" evidence="1">
    <location>
        <begin position="47"/>
        <end position="58"/>
    </location>
</feature>
<organism evidence="2 3">
    <name type="scientific">Colletotrichum nymphaeae SA-01</name>
    <dbReference type="NCBI Taxonomy" id="1460502"/>
    <lineage>
        <taxon>Eukaryota</taxon>
        <taxon>Fungi</taxon>
        <taxon>Dikarya</taxon>
        <taxon>Ascomycota</taxon>
        <taxon>Pezizomycotina</taxon>
        <taxon>Sordariomycetes</taxon>
        <taxon>Hypocreomycetidae</taxon>
        <taxon>Glomerellales</taxon>
        <taxon>Glomerellaceae</taxon>
        <taxon>Colletotrichum</taxon>
        <taxon>Colletotrichum acutatum species complex</taxon>
    </lineage>
</organism>
<protein>
    <submittedName>
        <fullName evidence="2">Uncharacterized protein</fullName>
    </submittedName>
</protein>
<proteinExistence type="predicted"/>
<feature type="region of interest" description="Disordered" evidence="1">
    <location>
        <begin position="1"/>
        <end position="69"/>
    </location>
</feature>
<feature type="compositionally biased region" description="Polar residues" evidence="1">
    <location>
        <begin position="1"/>
        <end position="10"/>
    </location>
</feature>
<dbReference type="Proteomes" id="UP000070054">
    <property type="component" value="Unassembled WGS sequence"/>
</dbReference>
<comment type="caution">
    <text evidence="2">The sequence shown here is derived from an EMBL/GenBank/DDBJ whole genome shotgun (WGS) entry which is preliminary data.</text>
</comment>
<evidence type="ECO:0000313" key="3">
    <source>
        <dbReference type="Proteomes" id="UP000070054"/>
    </source>
</evidence>
<accession>A0A135RS38</accession>
<evidence type="ECO:0000313" key="2">
    <source>
        <dbReference type="EMBL" id="KXH26526.1"/>
    </source>
</evidence>
<keyword evidence="3" id="KW-1185">Reference proteome</keyword>
<name>A0A135RS38_9PEZI</name>
<evidence type="ECO:0000256" key="1">
    <source>
        <dbReference type="SAM" id="MobiDB-lite"/>
    </source>
</evidence>
<gene>
    <name evidence="2" type="ORF">CNYM01_09146</name>
</gene>
<dbReference type="EMBL" id="JEMN01001812">
    <property type="protein sequence ID" value="KXH26526.1"/>
    <property type="molecule type" value="Genomic_DNA"/>
</dbReference>
<feature type="region of interest" description="Disordered" evidence="1">
    <location>
        <begin position="81"/>
        <end position="107"/>
    </location>
</feature>
<reference evidence="2 3" key="1">
    <citation type="submission" date="2014-02" db="EMBL/GenBank/DDBJ databases">
        <title>The genome sequence of Colletotrichum nymphaeae SA-01.</title>
        <authorList>
            <person name="Baroncelli R."/>
            <person name="Thon M.R."/>
        </authorList>
    </citation>
    <scope>NUCLEOTIDE SEQUENCE [LARGE SCALE GENOMIC DNA]</scope>
    <source>
        <strain evidence="2 3">SA-01</strain>
    </source>
</reference>
<dbReference type="AlphaFoldDB" id="A0A135RS38"/>